<evidence type="ECO:0000256" key="8">
    <source>
        <dbReference type="SAM" id="Phobius"/>
    </source>
</evidence>
<dbReference type="EMBL" id="BAAAQB010000012">
    <property type="protein sequence ID" value="GAA2129798.1"/>
    <property type="molecule type" value="Genomic_DNA"/>
</dbReference>
<dbReference type="RefSeq" id="WP_344362817.1">
    <property type="nucleotide sequence ID" value="NZ_BAAAQB010000012.1"/>
</dbReference>
<evidence type="ECO:0000256" key="3">
    <source>
        <dbReference type="ARBA" id="ARBA00022692"/>
    </source>
</evidence>
<evidence type="ECO:0000256" key="4">
    <source>
        <dbReference type="ARBA" id="ARBA00022801"/>
    </source>
</evidence>
<feature type="transmembrane region" description="Helical" evidence="8">
    <location>
        <begin position="106"/>
        <end position="125"/>
    </location>
</feature>
<dbReference type="CDD" id="cd03392">
    <property type="entry name" value="PAP2_like_2"/>
    <property type="match status" value="1"/>
</dbReference>
<feature type="transmembrane region" description="Helical" evidence="8">
    <location>
        <begin position="209"/>
        <end position="229"/>
    </location>
</feature>
<feature type="transmembrane region" description="Helical" evidence="8">
    <location>
        <begin position="21"/>
        <end position="44"/>
    </location>
</feature>
<comment type="subcellular location">
    <subcellularLocation>
        <location evidence="1">Cell membrane</location>
        <topology evidence="1">Multi-pass membrane protein</topology>
    </subcellularLocation>
</comment>
<dbReference type="Proteomes" id="UP001500102">
    <property type="component" value="Unassembled WGS sequence"/>
</dbReference>
<evidence type="ECO:0000256" key="5">
    <source>
        <dbReference type="ARBA" id="ARBA00022989"/>
    </source>
</evidence>
<dbReference type="SUPFAM" id="SSF48317">
    <property type="entry name" value="Acid phosphatase/Vanadium-dependent haloperoxidase"/>
    <property type="match status" value="1"/>
</dbReference>
<evidence type="ECO:0000256" key="1">
    <source>
        <dbReference type="ARBA" id="ARBA00004651"/>
    </source>
</evidence>
<dbReference type="PANTHER" id="PTHR14969">
    <property type="entry name" value="SPHINGOSINE-1-PHOSPHATE PHOSPHOHYDROLASE"/>
    <property type="match status" value="1"/>
</dbReference>
<keyword evidence="4" id="KW-0378">Hydrolase</keyword>
<evidence type="ECO:0000256" key="2">
    <source>
        <dbReference type="ARBA" id="ARBA00022475"/>
    </source>
</evidence>
<proteinExistence type="predicted"/>
<evidence type="ECO:0000259" key="9">
    <source>
        <dbReference type="SMART" id="SM00014"/>
    </source>
</evidence>
<feature type="domain" description="Phosphatidic acid phosphatase type 2/haloperoxidase" evidence="9">
    <location>
        <begin position="109"/>
        <end position="224"/>
    </location>
</feature>
<evidence type="ECO:0000313" key="10">
    <source>
        <dbReference type="EMBL" id="GAA2129798.1"/>
    </source>
</evidence>
<keyword evidence="6 8" id="KW-0472">Membrane</keyword>
<dbReference type="PANTHER" id="PTHR14969:SF62">
    <property type="entry name" value="DECAPRENYLPHOSPHORYL-5-PHOSPHORIBOSE PHOSPHATASE RV3807C-RELATED"/>
    <property type="match status" value="1"/>
</dbReference>
<keyword evidence="3 8" id="KW-0812">Transmembrane</keyword>
<sequence>MLPAQRAPRPSARPPLPSQRRLFFVAAGLLVAGETIFWTMLAAVQSNSGAAALDGPVHDGLVASRDPLATSILTAVTTVTSPLWMTVIGCMLALAWAAWKREIWRPALLVGAMAAALAVSTLIKHDVARPRPAASDFMLGPDDALSFPSGHTFGAGVFLCVLSYLLVTGRGTRTSKRTTSALSFAAAAAGTLVVAFSRLYLGYHWLTDVLASIGLALAVTGTVILADGLRTARAARLPAPAVPAAQAAMPAPAYAAQEYPSEDGLLEPDAHRLGDHHRRG</sequence>
<dbReference type="InterPro" id="IPR036938">
    <property type="entry name" value="PAP2/HPO_sf"/>
</dbReference>
<keyword evidence="2" id="KW-1003">Cell membrane</keyword>
<dbReference type="Gene3D" id="1.20.144.10">
    <property type="entry name" value="Phosphatidic acid phosphatase type 2/haloperoxidase"/>
    <property type="match status" value="2"/>
</dbReference>
<comment type="caution">
    <text evidence="10">The sequence shown here is derived from an EMBL/GenBank/DDBJ whole genome shotgun (WGS) entry which is preliminary data.</text>
</comment>
<reference evidence="11" key="1">
    <citation type="journal article" date="2019" name="Int. J. Syst. Evol. Microbiol.">
        <title>The Global Catalogue of Microorganisms (GCM) 10K type strain sequencing project: providing services to taxonomists for standard genome sequencing and annotation.</title>
        <authorList>
            <consortium name="The Broad Institute Genomics Platform"/>
            <consortium name="The Broad Institute Genome Sequencing Center for Infectious Disease"/>
            <person name="Wu L."/>
            <person name="Ma J."/>
        </authorList>
    </citation>
    <scope>NUCLEOTIDE SEQUENCE [LARGE SCALE GENOMIC DNA]</scope>
    <source>
        <strain evidence="11">JCM 15921</strain>
    </source>
</reference>
<accession>A0ABP5KF13</accession>
<dbReference type="InterPro" id="IPR000326">
    <property type="entry name" value="PAP2/HPO"/>
</dbReference>
<protein>
    <recommendedName>
        <fullName evidence="9">Phosphatidic acid phosphatase type 2/haloperoxidase domain-containing protein</fullName>
    </recommendedName>
</protein>
<dbReference type="SMART" id="SM00014">
    <property type="entry name" value="acidPPc"/>
    <property type="match status" value="1"/>
</dbReference>
<keyword evidence="5 8" id="KW-1133">Transmembrane helix</keyword>
<feature type="transmembrane region" description="Helical" evidence="8">
    <location>
        <begin position="145"/>
        <end position="167"/>
    </location>
</feature>
<feature type="transmembrane region" description="Helical" evidence="8">
    <location>
        <begin position="179"/>
        <end position="203"/>
    </location>
</feature>
<name>A0ABP5KF13_9MICC</name>
<organism evidence="10 11">
    <name type="scientific">Arthrobacter humicola</name>
    <dbReference type="NCBI Taxonomy" id="409291"/>
    <lineage>
        <taxon>Bacteria</taxon>
        <taxon>Bacillati</taxon>
        <taxon>Actinomycetota</taxon>
        <taxon>Actinomycetes</taxon>
        <taxon>Micrococcales</taxon>
        <taxon>Micrococcaceae</taxon>
        <taxon>Arthrobacter</taxon>
    </lineage>
</organism>
<evidence type="ECO:0000313" key="11">
    <source>
        <dbReference type="Proteomes" id="UP001500102"/>
    </source>
</evidence>
<gene>
    <name evidence="10" type="ORF">GCM10009825_10300</name>
</gene>
<dbReference type="Pfam" id="PF01569">
    <property type="entry name" value="PAP2"/>
    <property type="match status" value="1"/>
</dbReference>
<evidence type="ECO:0000256" key="7">
    <source>
        <dbReference type="SAM" id="MobiDB-lite"/>
    </source>
</evidence>
<feature type="region of interest" description="Disordered" evidence="7">
    <location>
        <begin position="261"/>
        <end position="280"/>
    </location>
</feature>
<keyword evidence="11" id="KW-1185">Reference proteome</keyword>
<feature type="transmembrane region" description="Helical" evidence="8">
    <location>
        <begin position="81"/>
        <end position="99"/>
    </location>
</feature>
<evidence type="ECO:0000256" key="6">
    <source>
        <dbReference type="ARBA" id="ARBA00023136"/>
    </source>
</evidence>